<protein>
    <recommendedName>
        <fullName evidence="5">DUF4367 domain-containing protein</fullName>
    </recommendedName>
</protein>
<evidence type="ECO:0008006" key="5">
    <source>
        <dbReference type="Google" id="ProtNLM"/>
    </source>
</evidence>
<feature type="signal peptide" evidence="2">
    <location>
        <begin position="1"/>
        <end position="23"/>
    </location>
</feature>
<dbReference type="EMBL" id="FUWH01000008">
    <property type="protein sequence ID" value="SKA02329.1"/>
    <property type="molecule type" value="Genomic_DNA"/>
</dbReference>
<evidence type="ECO:0000256" key="2">
    <source>
        <dbReference type="SAM" id="SignalP"/>
    </source>
</evidence>
<dbReference type="AlphaFoldDB" id="A0A1T4QF15"/>
<dbReference type="OrthoDB" id="671844at2"/>
<reference evidence="3 4" key="1">
    <citation type="submission" date="2017-02" db="EMBL/GenBank/DDBJ databases">
        <authorList>
            <person name="Peterson S.W."/>
        </authorList>
    </citation>
    <scope>NUCLEOTIDE SEQUENCE [LARGE SCALE GENOMIC DNA]</scope>
    <source>
        <strain evidence="3 4">DSM 22335</strain>
    </source>
</reference>
<feature type="chain" id="PRO_5012482041" description="DUF4367 domain-containing protein" evidence="2">
    <location>
        <begin position="24"/>
        <end position="273"/>
    </location>
</feature>
<feature type="compositionally biased region" description="Low complexity" evidence="1">
    <location>
        <begin position="53"/>
        <end position="83"/>
    </location>
</feature>
<name>A0A1T4QF15_9BACT</name>
<evidence type="ECO:0000313" key="3">
    <source>
        <dbReference type="EMBL" id="SKA02329.1"/>
    </source>
</evidence>
<keyword evidence="4" id="KW-1185">Reference proteome</keyword>
<dbReference type="RefSeq" id="WP_078832026.1">
    <property type="nucleotide sequence ID" value="NZ_FUWH01000008.1"/>
</dbReference>
<sequence length="273" mass="29623">MKPGKIPALLLVAGLLLHTNTQAQGFLKKLKEKAEKKAEEMIDKKISDKTGLPSSGNSNGNTNTVGGNVSGNTSSGRNGRPSNKGGEGLKNTTPPDVLQQLTDADKAFSSSKYGDARFSVQQALLGVELQIGRQVLQSLPEKIGELPKDTAEDRVVSTRYGWANLTIQRIYQKDDKQLSVTIGNNPIYMGMIDLYFGLGVAQSNGETQNAKQIRVKGNKGIIKFDKDEGYTVLIQLGQSGMISWQGINYATEQEITDAVNQFDVDSIKKMLGE</sequence>
<evidence type="ECO:0000256" key="1">
    <source>
        <dbReference type="SAM" id="MobiDB-lite"/>
    </source>
</evidence>
<feature type="region of interest" description="Disordered" evidence="1">
    <location>
        <begin position="37"/>
        <end position="96"/>
    </location>
</feature>
<proteinExistence type="predicted"/>
<keyword evidence="2" id="KW-0732">Signal</keyword>
<dbReference type="Proteomes" id="UP000190888">
    <property type="component" value="Unassembled WGS sequence"/>
</dbReference>
<evidence type="ECO:0000313" key="4">
    <source>
        <dbReference type="Proteomes" id="UP000190888"/>
    </source>
</evidence>
<organism evidence="3 4">
    <name type="scientific">Sediminibacterium ginsengisoli</name>
    <dbReference type="NCBI Taxonomy" id="413434"/>
    <lineage>
        <taxon>Bacteria</taxon>
        <taxon>Pseudomonadati</taxon>
        <taxon>Bacteroidota</taxon>
        <taxon>Chitinophagia</taxon>
        <taxon>Chitinophagales</taxon>
        <taxon>Chitinophagaceae</taxon>
        <taxon>Sediminibacterium</taxon>
    </lineage>
</organism>
<feature type="compositionally biased region" description="Basic and acidic residues" evidence="1">
    <location>
        <begin position="37"/>
        <end position="48"/>
    </location>
</feature>
<accession>A0A1T4QF15</accession>
<dbReference type="STRING" id="413434.SAMN04488132_10891"/>
<gene>
    <name evidence="3" type="ORF">SAMN04488132_10891</name>
</gene>